<dbReference type="InterPro" id="IPR018879">
    <property type="entry name" value="MSV199_dom"/>
</dbReference>
<feature type="compositionally biased region" description="Basic and acidic residues" evidence="1">
    <location>
        <begin position="9"/>
        <end position="21"/>
    </location>
</feature>
<feature type="compositionally biased region" description="Basic and acidic residues" evidence="1">
    <location>
        <begin position="78"/>
        <end position="100"/>
    </location>
</feature>
<organism evidence="3 4">
    <name type="scientific">Tetrabaena socialis</name>
    <dbReference type="NCBI Taxonomy" id="47790"/>
    <lineage>
        <taxon>Eukaryota</taxon>
        <taxon>Viridiplantae</taxon>
        <taxon>Chlorophyta</taxon>
        <taxon>core chlorophytes</taxon>
        <taxon>Chlorophyceae</taxon>
        <taxon>CS clade</taxon>
        <taxon>Chlamydomonadales</taxon>
        <taxon>Tetrabaenaceae</taxon>
        <taxon>Tetrabaena</taxon>
    </lineage>
</organism>
<dbReference type="Proteomes" id="UP000236333">
    <property type="component" value="Unassembled WGS sequence"/>
</dbReference>
<keyword evidence="4" id="KW-1185">Reference proteome</keyword>
<evidence type="ECO:0000259" key="2">
    <source>
        <dbReference type="Pfam" id="PF10553"/>
    </source>
</evidence>
<feature type="domain" description="MSV199" evidence="2">
    <location>
        <begin position="16"/>
        <end position="59"/>
    </location>
</feature>
<evidence type="ECO:0000256" key="1">
    <source>
        <dbReference type="SAM" id="MobiDB-lite"/>
    </source>
</evidence>
<gene>
    <name evidence="3" type="ORF">TSOC_015247</name>
</gene>
<feature type="region of interest" description="Disordered" evidence="1">
    <location>
        <begin position="78"/>
        <end position="106"/>
    </location>
</feature>
<reference evidence="3 4" key="1">
    <citation type="journal article" date="2017" name="Mol. Biol. Evol.">
        <title>The 4-celled Tetrabaena socialis nuclear genome reveals the essential components for genetic control of cell number at the origin of multicellularity in the volvocine lineage.</title>
        <authorList>
            <person name="Featherston J."/>
            <person name="Arakaki Y."/>
            <person name="Hanschen E.R."/>
            <person name="Ferris P.J."/>
            <person name="Michod R.E."/>
            <person name="Olson B.J.S.C."/>
            <person name="Nozaki H."/>
            <person name="Durand P.M."/>
        </authorList>
    </citation>
    <scope>NUCLEOTIDE SEQUENCE [LARGE SCALE GENOMIC DNA]</scope>
    <source>
        <strain evidence="3 4">NIES-571</strain>
    </source>
</reference>
<comment type="caution">
    <text evidence="3">The sequence shown here is derived from an EMBL/GenBank/DDBJ whole genome shotgun (WGS) entry which is preliminary data.</text>
</comment>
<sequence>MTPGFLLLPKEEQKAEHRGGSNKEHILLTIHGFKQLCMSANTEKGRRVREYYISMEEILFEYTRRNAVKERERFNATIQESKKEAAESKKEAEESKRETEEANALAAAKEDELTKIRTKIYEEI</sequence>
<dbReference type="EMBL" id="PGGS01004626">
    <property type="protein sequence ID" value="PNG98982.1"/>
    <property type="molecule type" value="Genomic_DNA"/>
</dbReference>
<evidence type="ECO:0000313" key="4">
    <source>
        <dbReference type="Proteomes" id="UP000236333"/>
    </source>
</evidence>
<proteinExistence type="predicted"/>
<name>A0A2J7ZFD2_9CHLO</name>
<feature type="non-terminal residue" evidence="3">
    <location>
        <position position="124"/>
    </location>
</feature>
<dbReference type="AlphaFoldDB" id="A0A2J7ZFD2"/>
<evidence type="ECO:0000313" key="3">
    <source>
        <dbReference type="EMBL" id="PNG98982.1"/>
    </source>
</evidence>
<feature type="region of interest" description="Disordered" evidence="1">
    <location>
        <begin position="1"/>
        <end position="21"/>
    </location>
</feature>
<accession>A0A2J7ZFD2</accession>
<dbReference type="Pfam" id="PF10553">
    <property type="entry name" value="MSV199"/>
    <property type="match status" value="1"/>
</dbReference>
<protein>
    <recommendedName>
        <fullName evidence="2">MSV199 domain-containing protein</fullName>
    </recommendedName>
</protein>